<organism evidence="1 2">
    <name type="scientific">Chloropicon primus</name>
    <dbReference type="NCBI Taxonomy" id="1764295"/>
    <lineage>
        <taxon>Eukaryota</taxon>
        <taxon>Viridiplantae</taxon>
        <taxon>Chlorophyta</taxon>
        <taxon>Chloropicophyceae</taxon>
        <taxon>Chloropicales</taxon>
        <taxon>Chloropicaceae</taxon>
        <taxon>Chloropicon</taxon>
    </lineage>
</organism>
<protein>
    <submittedName>
        <fullName evidence="1">Uncharacterized protein</fullName>
    </submittedName>
</protein>
<evidence type="ECO:0000313" key="2">
    <source>
        <dbReference type="Proteomes" id="UP000316726"/>
    </source>
</evidence>
<gene>
    <name evidence="1" type="ORF">A3770_18p82440</name>
</gene>
<keyword evidence="2" id="KW-1185">Reference proteome</keyword>
<accession>A0A5B8N0A7</accession>
<dbReference type="EMBL" id="CP031051">
    <property type="protein sequence ID" value="QDZ25726.1"/>
    <property type="molecule type" value="Genomic_DNA"/>
</dbReference>
<sequence>MVAAALEERRIDLYMSLSRGGSAGLTSQEELLVAHNLGSLSHLTRFLCQDIVTSDRKLSSTALFMCVTCKKEVYRNFDMAAIARSCTESMRQEHGGKALLVRALARTLACGYEYPLCQEEEAGRARGEWKRSIRAIVKCAFGVTTRGGDEEAAAASVSALKGLEDLVSLILRRRASKLGVSEVDSDDGEILGKRSGHSFWDAWRHRKAFERDLEFIVRSEVIGGTKATMQFSALLSSIHDRARKVVLSCVRKCLELCGLEDEFHAQLWHSFMESNSLLGSQAPETRLEACLLAISLALMRDESSQLLESAVFQGLELLLSSRGRVVGISCPELWALTLNSFRLLPLDKVGVLTKLSAKIGTHLKESLDLSHPDGGAQPVCTEELDLVALWVVQTVHVLFRELRCRGDWTSGVTISSALGLDDGSIGSSGGSFQDRVFACLSESMCLRLKEEAMQVEEADPVDMAYAQEPRHANVLLWLEMAVKALGEFGMYKDERLRAEGGEVAISPLSVLALTAYSNLLHSCLCLSHCLRGKGAGECYEKAQFLDQMLKHLVYDVLDNFKAGGANQSHQVVYLDALHGVVCHSDVVTENKVILQTNVRGALGKEERQRVLEEATQMSLVGKVIHVFKEVLLARCMDIEQGSVNSRSSHLYEEAFLSLCSIAEAYVSRCLDRMIEFGPEQERGALMFIPLLSVLQGFAQSEKLDQSSREQLQICIESILKSSKARQQKQGKSEQSSPMLSSFLDAMPPTLLALPNGERAKADLGAVLGGTRFTCRRTMLEEAGPSHSRSWSPLGDLTAFNAGPEECAGRLRVMFPPKQTLSSAGDLLHMKVTHAPLGGYDRNNAEALRKRCSCIHLAVHVEIVSEAAFKRVCITLGSTGPCRIDKRVIELRDVSPGERRSFDVLVDIFEFGKCCLVPQVLGVAGVTTSSSSSAGSQHPKGLRFYSDGPPAYLALTEEPSLAGDEKHIEYTFSPLHFGMELQLRPSAASPAATSLLLSDFQQLWILLQNGNRVVIPRMMGAGELSDTIKALRTQLRFSCVTDLLEIEQALESSCDSFTARLVAESFNGHVILCTMFCNQSGQGKEYSVVLHFKASSNAALAPLAALARTL</sequence>
<name>A0A5B8N0A7_9CHLO</name>
<dbReference type="AlphaFoldDB" id="A0A5B8N0A7"/>
<proteinExistence type="predicted"/>
<dbReference type="Proteomes" id="UP000316726">
    <property type="component" value="Chromosome 18"/>
</dbReference>
<evidence type="ECO:0000313" key="1">
    <source>
        <dbReference type="EMBL" id="QDZ25726.1"/>
    </source>
</evidence>
<reference evidence="1 2" key="1">
    <citation type="submission" date="2018-07" db="EMBL/GenBank/DDBJ databases">
        <title>The complete nuclear genome of the prasinophyte Chloropicon primus (CCMP1205).</title>
        <authorList>
            <person name="Pombert J.-F."/>
            <person name="Otis C."/>
            <person name="Turmel M."/>
            <person name="Lemieux C."/>
        </authorList>
    </citation>
    <scope>NUCLEOTIDE SEQUENCE [LARGE SCALE GENOMIC DNA]</scope>
    <source>
        <strain evidence="1 2">CCMP1205</strain>
    </source>
</reference>